<evidence type="ECO:0008006" key="3">
    <source>
        <dbReference type="Google" id="ProtNLM"/>
    </source>
</evidence>
<reference evidence="1 2" key="1">
    <citation type="submission" date="2014-01" db="EMBL/GenBank/DDBJ databases">
        <title>Draft genome sequence of the multidrug-resistant clinical isolate Dermabacter hominis 1368.</title>
        <authorList>
            <person name="Albersmeier A."/>
            <person name="Bomholt C."/>
            <person name="Glaub A."/>
            <person name="Ruckert C."/>
            <person name="Soriano F."/>
            <person name="Fernandez-Natal I."/>
            <person name="Tauch A."/>
        </authorList>
    </citation>
    <scope>NUCLEOTIDE SEQUENCE [LARGE SCALE GENOMIC DNA]</scope>
    <source>
        <strain evidence="1 2">1368</strain>
    </source>
</reference>
<dbReference type="Proteomes" id="UP000030182">
    <property type="component" value="Unassembled WGS sequence"/>
</dbReference>
<gene>
    <name evidence="1" type="ORF">DHOM_11405</name>
</gene>
<dbReference type="EMBL" id="JDRS01000034">
    <property type="protein sequence ID" value="KDS92358.1"/>
    <property type="molecule type" value="Genomic_DNA"/>
</dbReference>
<evidence type="ECO:0000313" key="2">
    <source>
        <dbReference type="Proteomes" id="UP000030182"/>
    </source>
</evidence>
<sequence length="183" mass="20523">MGDKLRLFLAPRDLGRSFHNPELRPAFLATLAAQRHTEGEIMSWEEDIDALAEKGNERMDAEDYLGAVEFFDLAWTMLPEPKTQWPQATWLLASIGDAHVLRGDFETAHAALTTCMHCPDALGNPFIHLRLGQAQFELGNEPRAADELMRAYMGAGPEIFADEDPKYIDFLASKATHIERPLS</sequence>
<name>A0ABR4SGR9_9MICO</name>
<accession>A0ABR4SGR9</accession>
<dbReference type="Gene3D" id="1.25.40.10">
    <property type="entry name" value="Tetratricopeptide repeat domain"/>
    <property type="match status" value="1"/>
</dbReference>
<dbReference type="SUPFAM" id="SSF48452">
    <property type="entry name" value="TPR-like"/>
    <property type="match status" value="1"/>
</dbReference>
<proteinExistence type="predicted"/>
<evidence type="ECO:0000313" key="1">
    <source>
        <dbReference type="EMBL" id="KDS92358.1"/>
    </source>
</evidence>
<dbReference type="InterPro" id="IPR011990">
    <property type="entry name" value="TPR-like_helical_dom_sf"/>
</dbReference>
<comment type="caution">
    <text evidence="1">The sequence shown here is derived from an EMBL/GenBank/DDBJ whole genome shotgun (WGS) entry which is preliminary data.</text>
</comment>
<keyword evidence="2" id="KW-1185">Reference proteome</keyword>
<organism evidence="1 2">
    <name type="scientific">Dermabacter hominis 1368</name>
    <dbReference type="NCBI Taxonomy" id="1450519"/>
    <lineage>
        <taxon>Bacteria</taxon>
        <taxon>Bacillati</taxon>
        <taxon>Actinomycetota</taxon>
        <taxon>Actinomycetes</taxon>
        <taxon>Micrococcales</taxon>
        <taxon>Dermabacteraceae</taxon>
        <taxon>Dermabacter</taxon>
    </lineage>
</organism>
<protein>
    <recommendedName>
        <fullName evidence="3">Tetratricopeptide repeat protein</fullName>
    </recommendedName>
</protein>